<feature type="chain" id="PRO_5029630565" evidence="1">
    <location>
        <begin position="31"/>
        <end position="177"/>
    </location>
</feature>
<proteinExistence type="predicted"/>
<keyword evidence="1" id="KW-0732">Signal</keyword>
<evidence type="ECO:0000313" key="2">
    <source>
        <dbReference type="EMBL" id="MQY04459.1"/>
    </source>
</evidence>
<reference evidence="2 3" key="1">
    <citation type="submission" date="2019-10" db="EMBL/GenBank/DDBJ databases">
        <title>Actinomadura rubteroloni sp. nov. and Actinomadura macrotermitis sp. nov., isolated from the gut of fungus growing-termite Macrotermes natalensis.</title>
        <authorList>
            <person name="Benndorf R."/>
            <person name="Martin K."/>
            <person name="Kuefner M."/>
            <person name="De Beer W."/>
            <person name="Kaster A.-K."/>
            <person name="Vollmers J."/>
            <person name="Poulsen M."/>
            <person name="Beemelmanns C."/>
        </authorList>
    </citation>
    <scope>NUCLEOTIDE SEQUENCE [LARGE SCALE GENOMIC DNA]</scope>
    <source>
        <strain evidence="2 3">RB68</strain>
    </source>
</reference>
<protein>
    <submittedName>
        <fullName evidence="2">Uncharacterized protein</fullName>
    </submittedName>
</protein>
<evidence type="ECO:0000313" key="3">
    <source>
        <dbReference type="Proteomes" id="UP000487268"/>
    </source>
</evidence>
<organism evidence="2 3">
    <name type="scientific">Actinomadura macrotermitis</name>
    <dbReference type="NCBI Taxonomy" id="2585200"/>
    <lineage>
        <taxon>Bacteria</taxon>
        <taxon>Bacillati</taxon>
        <taxon>Actinomycetota</taxon>
        <taxon>Actinomycetes</taxon>
        <taxon>Streptosporangiales</taxon>
        <taxon>Thermomonosporaceae</taxon>
        <taxon>Actinomadura</taxon>
    </lineage>
</organism>
<name>A0A7K0BTG1_9ACTN</name>
<accession>A0A7K0BTG1</accession>
<dbReference type="Proteomes" id="UP000487268">
    <property type="component" value="Unassembled WGS sequence"/>
</dbReference>
<dbReference type="EMBL" id="WEGH01000002">
    <property type="protein sequence ID" value="MQY04459.1"/>
    <property type="molecule type" value="Genomic_DNA"/>
</dbReference>
<keyword evidence="3" id="KW-1185">Reference proteome</keyword>
<sequence>MRRMRQIAGATLLSGAVVAGGGIIAAPANAAPAPKPAVHAAPAEQAPLHEAAPGTIAAQSTKHGFKTKGLPGVNGWGTYQYSSYKGRKTQLLWFKIKDSRSGKHAALRFLISKSKGKPFDEWVYWNRKDNSTTKWAGFHTYYLGRIYIREELGYEYRDSKGRLRFRTTNAGKWYYWK</sequence>
<dbReference type="AlphaFoldDB" id="A0A7K0BTG1"/>
<feature type="signal peptide" evidence="1">
    <location>
        <begin position="1"/>
        <end position="30"/>
    </location>
</feature>
<evidence type="ECO:0000256" key="1">
    <source>
        <dbReference type="SAM" id="SignalP"/>
    </source>
</evidence>
<comment type="caution">
    <text evidence="2">The sequence shown here is derived from an EMBL/GenBank/DDBJ whole genome shotgun (WGS) entry which is preliminary data.</text>
</comment>
<gene>
    <name evidence="2" type="ORF">ACRB68_25130</name>
</gene>